<dbReference type="eggNOG" id="COG4372">
    <property type="taxonomic scope" value="Bacteria"/>
</dbReference>
<accession>K7AM36</accession>
<dbReference type="Proteomes" id="UP000011864">
    <property type="component" value="Chromosome"/>
</dbReference>
<dbReference type="HOGENOM" id="CLU_1693799_0_0_6"/>
<evidence type="ECO:0000313" key="3">
    <source>
        <dbReference type="Proteomes" id="UP000011864"/>
    </source>
</evidence>
<proteinExistence type="predicted"/>
<evidence type="ECO:0000313" key="2">
    <source>
        <dbReference type="EMBL" id="AGH47418.1"/>
    </source>
</evidence>
<keyword evidence="3" id="KW-1185">Reference proteome</keyword>
<evidence type="ECO:0000256" key="1">
    <source>
        <dbReference type="SAM" id="Coils"/>
    </source>
</evidence>
<dbReference type="STRING" id="1129794.C427_5321"/>
<name>K7AM36_9ALTE</name>
<dbReference type="OrthoDB" id="9768004at2"/>
<reference evidence="2 3" key="1">
    <citation type="journal article" date="2013" name="Genome Announc.">
        <title>Complete Genome Sequence of Glaciecola psychrophila Strain 170T.</title>
        <authorList>
            <person name="Yin J."/>
            <person name="Chen J."/>
            <person name="Liu G."/>
            <person name="Yu Y."/>
            <person name="Song L."/>
            <person name="Wang X."/>
            <person name="Qu X."/>
        </authorList>
    </citation>
    <scope>NUCLEOTIDE SEQUENCE [LARGE SCALE GENOMIC DNA]</scope>
    <source>
        <strain evidence="2 3">170</strain>
    </source>
</reference>
<organism evidence="2 3">
    <name type="scientific">Paraglaciecola psychrophila 170</name>
    <dbReference type="NCBI Taxonomy" id="1129794"/>
    <lineage>
        <taxon>Bacteria</taxon>
        <taxon>Pseudomonadati</taxon>
        <taxon>Pseudomonadota</taxon>
        <taxon>Gammaproteobacteria</taxon>
        <taxon>Alteromonadales</taxon>
        <taxon>Alteromonadaceae</taxon>
        <taxon>Paraglaciecola</taxon>
    </lineage>
</organism>
<dbReference type="KEGG" id="gps:C427_5321"/>
<feature type="coiled-coil region" evidence="1">
    <location>
        <begin position="76"/>
        <end position="103"/>
    </location>
</feature>
<dbReference type="EMBL" id="CP003837">
    <property type="protein sequence ID" value="AGH47418.1"/>
    <property type="molecule type" value="Genomic_DNA"/>
</dbReference>
<sequence length="155" mass="17808">MEKELGALRKNAILADADRQSALIEMNLKYEQVIDDPELDITPVIETYAKAVRTHKAIKDAITDKYNQWQGDLQDVEQMQISKHSLLNTIESLKEQLNSARIDRLYQEFNRQEAIVVCQNIACDRDETLGKYSDRGKTLAKQKASKRFLDNLNPV</sequence>
<dbReference type="RefSeq" id="WP_007635810.1">
    <property type="nucleotide sequence ID" value="NC_020514.1"/>
</dbReference>
<dbReference type="PATRIC" id="fig|1129794.4.peg.5304"/>
<protein>
    <submittedName>
        <fullName evidence="2">Uncharacterized protein</fullName>
    </submittedName>
</protein>
<gene>
    <name evidence="2" type="ORF">C427_5321</name>
</gene>
<keyword evidence="1" id="KW-0175">Coiled coil</keyword>
<dbReference type="AlphaFoldDB" id="K7AM36"/>